<evidence type="ECO:0000313" key="9">
    <source>
        <dbReference type="EMBL" id="OAN44868.1"/>
    </source>
</evidence>
<evidence type="ECO:0000259" key="8">
    <source>
        <dbReference type="PROSITE" id="PS50928"/>
    </source>
</evidence>
<proteinExistence type="inferred from homology"/>
<dbReference type="AlphaFoldDB" id="A0A178M9Z0"/>
<feature type="transmembrane region" description="Helical" evidence="7">
    <location>
        <begin position="169"/>
        <end position="187"/>
    </location>
</feature>
<feature type="domain" description="ABC transmembrane type-1" evidence="8">
    <location>
        <begin position="200"/>
        <end position="398"/>
    </location>
</feature>
<dbReference type="InterPro" id="IPR035906">
    <property type="entry name" value="MetI-like_sf"/>
</dbReference>
<feature type="transmembrane region" description="Helical" evidence="7">
    <location>
        <begin position="110"/>
        <end position="128"/>
    </location>
</feature>
<gene>
    <name evidence="9" type="ORF">A6A03_15930</name>
</gene>
<evidence type="ECO:0000313" key="10">
    <source>
        <dbReference type="Proteomes" id="UP000078287"/>
    </source>
</evidence>
<dbReference type="RefSeq" id="WP_066788763.1">
    <property type="nucleotide sequence ID" value="NZ_LWQS01000062.1"/>
</dbReference>
<dbReference type="SUPFAM" id="SSF161098">
    <property type="entry name" value="MetI-like"/>
    <property type="match status" value="1"/>
</dbReference>
<dbReference type="PROSITE" id="PS50928">
    <property type="entry name" value="ABC_TM1"/>
    <property type="match status" value="1"/>
</dbReference>
<comment type="similarity">
    <text evidence="7">Belongs to the binding-protein-dependent transport system permease family.</text>
</comment>
<keyword evidence="6 7" id="KW-0472">Membrane</keyword>
<dbReference type="STRING" id="1707952.A6A03_15930"/>
<evidence type="ECO:0000256" key="5">
    <source>
        <dbReference type="ARBA" id="ARBA00022989"/>
    </source>
</evidence>
<dbReference type="CDD" id="cd06261">
    <property type="entry name" value="TM_PBP2"/>
    <property type="match status" value="1"/>
</dbReference>
<protein>
    <submittedName>
        <fullName evidence="9">Amino acid ABC transporter permease</fullName>
    </submittedName>
</protein>
<dbReference type="NCBIfam" id="TIGR01726">
    <property type="entry name" value="HEQRo_perm_3TM"/>
    <property type="match status" value="1"/>
</dbReference>
<feature type="transmembrane region" description="Helical" evidence="7">
    <location>
        <begin position="32"/>
        <end position="57"/>
    </location>
</feature>
<feature type="transmembrane region" description="Helical" evidence="7">
    <location>
        <begin position="235"/>
        <end position="259"/>
    </location>
</feature>
<reference evidence="9 10" key="1">
    <citation type="submission" date="2016-04" db="EMBL/GenBank/DDBJ databases">
        <title>Chloroflexus islandicus sp. nov., a thermophilic filamentous anoxygenic phototrophic bacterium from geyser Strokkur (Iceland).</title>
        <authorList>
            <person name="Gaisin V.A."/>
            <person name="Kalashnikov A.M."/>
            <person name="Sukhacheva M.V."/>
            <person name="Grouzdev D.S."/>
            <person name="Ivanov T.M."/>
            <person name="Kuznetsov B."/>
            <person name="Gorlenko V.M."/>
        </authorList>
    </citation>
    <scope>NUCLEOTIDE SEQUENCE [LARGE SCALE GENOMIC DNA]</scope>
    <source>
        <strain evidence="10">isl-2</strain>
    </source>
</reference>
<evidence type="ECO:0000256" key="4">
    <source>
        <dbReference type="ARBA" id="ARBA00022692"/>
    </source>
</evidence>
<dbReference type="PANTHER" id="PTHR30614">
    <property type="entry name" value="MEMBRANE COMPONENT OF AMINO ACID ABC TRANSPORTER"/>
    <property type="match status" value="1"/>
</dbReference>
<dbReference type="Pfam" id="PF00528">
    <property type="entry name" value="BPD_transp_1"/>
    <property type="match status" value="1"/>
</dbReference>
<feature type="transmembrane region" description="Helical" evidence="7">
    <location>
        <begin position="199"/>
        <end position="223"/>
    </location>
</feature>
<feature type="transmembrane region" description="Helical" evidence="7">
    <location>
        <begin position="82"/>
        <end position="103"/>
    </location>
</feature>
<evidence type="ECO:0000256" key="7">
    <source>
        <dbReference type="RuleBase" id="RU363032"/>
    </source>
</evidence>
<dbReference type="InterPro" id="IPR043429">
    <property type="entry name" value="ArtM/GltK/GlnP/TcyL/YhdX-like"/>
</dbReference>
<keyword evidence="4 7" id="KW-0812">Transmembrane</keyword>
<dbReference type="GO" id="GO:0043190">
    <property type="term" value="C:ATP-binding cassette (ABC) transporter complex"/>
    <property type="evidence" value="ECO:0007669"/>
    <property type="project" value="InterPro"/>
</dbReference>
<evidence type="ECO:0000256" key="6">
    <source>
        <dbReference type="ARBA" id="ARBA00023136"/>
    </source>
</evidence>
<dbReference type="GO" id="GO:0022857">
    <property type="term" value="F:transmembrane transporter activity"/>
    <property type="evidence" value="ECO:0007669"/>
    <property type="project" value="InterPro"/>
</dbReference>
<feature type="transmembrane region" description="Helical" evidence="7">
    <location>
        <begin position="375"/>
        <end position="394"/>
    </location>
</feature>
<dbReference type="InterPro" id="IPR000515">
    <property type="entry name" value="MetI-like"/>
</dbReference>
<keyword evidence="2 7" id="KW-0813">Transport</keyword>
<feature type="transmembrane region" description="Helical" evidence="7">
    <location>
        <begin position="140"/>
        <end position="157"/>
    </location>
</feature>
<dbReference type="Gene3D" id="1.10.3720.10">
    <property type="entry name" value="MetI-like"/>
    <property type="match status" value="1"/>
</dbReference>
<evidence type="ECO:0000256" key="2">
    <source>
        <dbReference type="ARBA" id="ARBA00022448"/>
    </source>
</evidence>
<feature type="transmembrane region" description="Helical" evidence="7">
    <location>
        <begin position="271"/>
        <end position="288"/>
    </location>
</feature>
<organism evidence="9 10">
    <name type="scientific">Chloroflexus islandicus</name>
    <dbReference type="NCBI Taxonomy" id="1707952"/>
    <lineage>
        <taxon>Bacteria</taxon>
        <taxon>Bacillati</taxon>
        <taxon>Chloroflexota</taxon>
        <taxon>Chloroflexia</taxon>
        <taxon>Chloroflexales</taxon>
        <taxon>Chloroflexineae</taxon>
        <taxon>Chloroflexaceae</taxon>
        <taxon>Chloroflexus</taxon>
    </lineage>
</organism>
<evidence type="ECO:0000256" key="1">
    <source>
        <dbReference type="ARBA" id="ARBA00004651"/>
    </source>
</evidence>
<feature type="transmembrane region" description="Helical" evidence="7">
    <location>
        <begin position="346"/>
        <end position="363"/>
    </location>
</feature>
<sequence length="410" mass="44527">MATEISRPTSRRAPRQQIGLIEWLRKNLFSTWYNVIITVVLLYVIVQTVTSFVSWMVTAPGWSAAFTNIKLLLTWTYPVDQLWRPQAAMALVMVLLGLSSGLWGGIVRMVALGAAAISVALGFVAFTFPDLPGQTSLPGWLFMFICAVLLVGGDQLARLVGNKVRWPLIIAWLLAYPAVILILRGGIGLPVVETKLWGGLILTLILAVSGIVLSFPLGVLLALGRRSSLPVIRTFCVLYIELIRGVPLVTVLFMGALLLPLFLPGGESIDALVRAVIAVTLFSAAYLAENVRGGLQSIPKGQVEAARALGLNVVQTTLLITLPQALRAVVPVLVGQFISLFKDTSLVVIIGLVDLLGAAQNIVGQPEWLGTPGGVWRETFLVIAAIYWVFSFTMSRISKRIEDQIARSRH</sequence>
<comment type="caution">
    <text evidence="9">The sequence shown here is derived from an EMBL/GenBank/DDBJ whole genome shotgun (WGS) entry which is preliminary data.</text>
</comment>
<evidence type="ECO:0000256" key="3">
    <source>
        <dbReference type="ARBA" id="ARBA00022475"/>
    </source>
</evidence>
<comment type="subcellular location">
    <subcellularLocation>
        <location evidence="1 7">Cell membrane</location>
        <topology evidence="1 7">Multi-pass membrane protein</topology>
    </subcellularLocation>
</comment>
<keyword evidence="3" id="KW-1003">Cell membrane</keyword>
<dbReference type="InterPro" id="IPR010065">
    <property type="entry name" value="AA_ABC_transptr_permease_3TM"/>
</dbReference>
<dbReference type="GO" id="GO:0006865">
    <property type="term" value="P:amino acid transport"/>
    <property type="evidence" value="ECO:0007669"/>
    <property type="project" value="TreeGrafter"/>
</dbReference>
<name>A0A178M9Z0_9CHLR</name>
<dbReference type="Proteomes" id="UP000078287">
    <property type="component" value="Unassembled WGS sequence"/>
</dbReference>
<keyword evidence="5 7" id="KW-1133">Transmembrane helix</keyword>
<dbReference type="OrthoDB" id="9805999at2"/>
<accession>A0A178M9Z0</accession>
<dbReference type="PANTHER" id="PTHR30614:SF41">
    <property type="entry name" value="INNER MEMBRANE AMINO-ACID ABC TRANSPORTER PERMEASE PROTEIN YHDY"/>
    <property type="match status" value="1"/>
</dbReference>
<dbReference type="EMBL" id="LWQS01000062">
    <property type="protein sequence ID" value="OAN44868.1"/>
    <property type="molecule type" value="Genomic_DNA"/>
</dbReference>
<keyword evidence="10" id="KW-1185">Reference proteome</keyword>